<keyword evidence="8" id="KW-1185">Reference proteome</keyword>
<dbReference type="AlphaFoldDB" id="A0A1J1J0Q6"/>
<feature type="domain" description="EF-hand" evidence="6">
    <location>
        <begin position="266"/>
        <end position="299"/>
    </location>
</feature>
<dbReference type="Gene3D" id="1.10.238.10">
    <property type="entry name" value="EF-hand"/>
    <property type="match status" value="4"/>
</dbReference>
<name>A0A1J1J0Q6_9DIPT</name>
<dbReference type="InterPro" id="IPR002048">
    <property type="entry name" value="EF_hand_dom"/>
</dbReference>
<dbReference type="PROSITE" id="PS00018">
    <property type="entry name" value="EF_HAND_1"/>
    <property type="match status" value="4"/>
</dbReference>
<evidence type="ECO:0000256" key="1">
    <source>
        <dbReference type="ARBA" id="ARBA00022723"/>
    </source>
</evidence>
<dbReference type="CDD" id="cd00051">
    <property type="entry name" value="EFh"/>
    <property type="match status" value="1"/>
</dbReference>
<feature type="domain" description="EF-hand" evidence="6">
    <location>
        <begin position="119"/>
        <end position="154"/>
    </location>
</feature>
<evidence type="ECO:0000313" key="8">
    <source>
        <dbReference type="Proteomes" id="UP000183832"/>
    </source>
</evidence>
<dbReference type="InterPro" id="IPR011992">
    <property type="entry name" value="EF-hand-dom_pair"/>
</dbReference>
<keyword evidence="4" id="KW-0514">Muscle protein</keyword>
<dbReference type="Proteomes" id="UP000183832">
    <property type="component" value="Unassembled WGS sequence"/>
</dbReference>
<feature type="domain" description="EF-hand" evidence="6">
    <location>
        <begin position="189"/>
        <end position="224"/>
    </location>
</feature>
<dbReference type="SMART" id="SM00054">
    <property type="entry name" value="EFh"/>
    <property type="match status" value="8"/>
</dbReference>
<keyword evidence="3" id="KW-0106">Calcium</keyword>
<dbReference type="PANTHER" id="PTHR23048:SF0">
    <property type="entry name" value="CALMODULIN LIKE 3"/>
    <property type="match status" value="1"/>
</dbReference>
<dbReference type="FunFam" id="1.10.238.10:FF:000103">
    <property type="entry name" value="Troponin C Ib"/>
    <property type="match status" value="1"/>
</dbReference>
<feature type="domain" description="EF-hand" evidence="6">
    <location>
        <begin position="7"/>
        <end position="42"/>
    </location>
</feature>
<organism evidence="7 8">
    <name type="scientific">Clunio marinus</name>
    <dbReference type="NCBI Taxonomy" id="568069"/>
    <lineage>
        <taxon>Eukaryota</taxon>
        <taxon>Metazoa</taxon>
        <taxon>Ecdysozoa</taxon>
        <taxon>Arthropoda</taxon>
        <taxon>Hexapoda</taxon>
        <taxon>Insecta</taxon>
        <taxon>Pterygota</taxon>
        <taxon>Neoptera</taxon>
        <taxon>Endopterygota</taxon>
        <taxon>Diptera</taxon>
        <taxon>Nematocera</taxon>
        <taxon>Chironomoidea</taxon>
        <taxon>Chironomidae</taxon>
        <taxon>Clunio</taxon>
    </lineage>
</organism>
<keyword evidence="2" id="KW-0677">Repeat</keyword>
<dbReference type="GO" id="GO:0016460">
    <property type="term" value="C:myosin II complex"/>
    <property type="evidence" value="ECO:0007669"/>
    <property type="project" value="TreeGrafter"/>
</dbReference>
<evidence type="ECO:0000256" key="4">
    <source>
        <dbReference type="ARBA" id="ARBA00023179"/>
    </source>
</evidence>
<dbReference type="OrthoDB" id="26525at2759"/>
<dbReference type="Pfam" id="PF13499">
    <property type="entry name" value="EF-hand_7"/>
    <property type="match status" value="4"/>
</dbReference>
<accession>A0A1J1J0Q6</accession>
<evidence type="ECO:0000256" key="5">
    <source>
        <dbReference type="ARBA" id="ARBA00038202"/>
    </source>
</evidence>
<dbReference type="PROSITE" id="PS50222">
    <property type="entry name" value="EF_HAND_2"/>
    <property type="match status" value="8"/>
</dbReference>
<dbReference type="STRING" id="568069.A0A1J1J0Q6"/>
<keyword evidence="1" id="KW-0479">Metal-binding</keyword>
<evidence type="ECO:0000256" key="2">
    <source>
        <dbReference type="ARBA" id="ARBA00022737"/>
    </source>
</evidence>
<sequence length="299" mass="34117">MEELDKAQVQLLKNAFDAFDQEKKGCIGTTMIGTILSMLGHQLDDKMLQDIINEVDADGSGELEFEEFVTLAARFMVEEDAEAMQQELKEAFRLYDKEGNGYITTAVLKEILRELDDTLTNDDLDAMIEEIDSDGSGTVDFDEFMEETKLSKDQLKILKDAFNVFDNEKKGTISLDTIGTILQMLGHDVDEDELDDVCDEFDEDESGEIEFPEFLKLASRYVEPEEDYDELRKELREVFMLYDKGARGYLPLDEFKKILREIDPELPEDELDEIIDEIDADGSGTIDFDEFMDVMAGSD</sequence>
<evidence type="ECO:0000259" key="6">
    <source>
        <dbReference type="PROSITE" id="PS50222"/>
    </source>
</evidence>
<reference evidence="7 8" key="1">
    <citation type="submission" date="2015-04" db="EMBL/GenBank/DDBJ databases">
        <authorList>
            <person name="Syromyatnikov M.Y."/>
            <person name="Popov V.N."/>
        </authorList>
    </citation>
    <scope>NUCLEOTIDE SEQUENCE [LARGE SCALE GENOMIC DNA]</scope>
</reference>
<gene>
    <name evidence="7" type="primary">putative Troponin C</name>
    <name evidence="7" type="ORF">CLUMA_CG019104</name>
</gene>
<dbReference type="SUPFAM" id="SSF47473">
    <property type="entry name" value="EF-hand"/>
    <property type="match status" value="2"/>
</dbReference>
<dbReference type="PANTHER" id="PTHR23048">
    <property type="entry name" value="MYOSIN LIGHT CHAIN 1, 3"/>
    <property type="match status" value="1"/>
</dbReference>
<dbReference type="InterPro" id="IPR050230">
    <property type="entry name" value="CALM/Myosin/TropC-like"/>
</dbReference>
<protein>
    <submittedName>
        <fullName evidence="7">CLUMA_CG019104, isoform A</fullName>
    </submittedName>
</protein>
<comment type="similarity">
    <text evidence="5">Belongs to the troponin C family.</text>
</comment>
<evidence type="ECO:0000313" key="7">
    <source>
        <dbReference type="EMBL" id="CRL05920.1"/>
    </source>
</evidence>
<dbReference type="InterPro" id="IPR018247">
    <property type="entry name" value="EF_Hand_1_Ca_BS"/>
</dbReference>
<dbReference type="GO" id="GO:0005509">
    <property type="term" value="F:calcium ion binding"/>
    <property type="evidence" value="ECO:0007669"/>
    <property type="project" value="InterPro"/>
</dbReference>
<feature type="domain" description="EF-hand" evidence="6">
    <location>
        <begin position="230"/>
        <end position="265"/>
    </location>
</feature>
<proteinExistence type="inferred from homology"/>
<feature type="domain" description="EF-hand" evidence="6">
    <location>
        <begin position="43"/>
        <end position="78"/>
    </location>
</feature>
<evidence type="ECO:0000256" key="3">
    <source>
        <dbReference type="ARBA" id="ARBA00022837"/>
    </source>
</evidence>
<dbReference type="FunFam" id="1.10.238.10:FF:000336">
    <property type="entry name" value="HLH domain-containing protein"/>
    <property type="match status" value="1"/>
</dbReference>
<dbReference type="EMBL" id="CVRI01000066">
    <property type="protein sequence ID" value="CRL05920.1"/>
    <property type="molecule type" value="Genomic_DNA"/>
</dbReference>
<feature type="domain" description="EF-hand" evidence="6">
    <location>
        <begin position="156"/>
        <end position="188"/>
    </location>
</feature>
<feature type="domain" description="EF-hand" evidence="6">
    <location>
        <begin position="83"/>
        <end position="118"/>
    </location>
</feature>
<dbReference type="FunFam" id="1.10.238.10:FF:000001">
    <property type="entry name" value="Calmodulin 1"/>
    <property type="match status" value="1"/>
</dbReference>